<protein>
    <submittedName>
        <fullName evidence="2">Uncharacterized protein</fullName>
    </submittedName>
</protein>
<evidence type="ECO:0000256" key="1">
    <source>
        <dbReference type="SAM" id="MobiDB-lite"/>
    </source>
</evidence>
<evidence type="ECO:0000313" key="3">
    <source>
        <dbReference type="Proteomes" id="UP001454036"/>
    </source>
</evidence>
<gene>
    <name evidence="2" type="ORF">LIER_02153</name>
</gene>
<feature type="compositionally biased region" description="Acidic residues" evidence="1">
    <location>
        <begin position="25"/>
        <end position="34"/>
    </location>
</feature>
<dbReference type="Proteomes" id="UP001454036">
    <property type="component" value="Unassembled WGS sequence"/>
</dbReference>
<accession>A0AAV3NSY8</accession>
<organism evidence="2 3">
    <name type="scientific">Lithospermum erythrorhizon</name>
    <name type="common">Purple gromwell</name>
    <name type="synonym">Lithospermum officinale var. erythrorhizon</name>
    <dbReference type="NCBI Taxonomy" id="34254"/>
    <lineage>
        <taxon>Eukaryota</taxon>
        <taxon>Viridiplantae</taxon>
        <taxon>Streptophyta</taxon>
        <taxon>Embryophyta</taxon>
        <taxon>Tracheophyta</taxon>
        <taxon>Spermatophyta</taxon>
        <taxon>Magnoliopsida</taxon>
        <taxon>eudicotyledons</taxon>
        <taxon>Gunneridae</taxon>
        <taxon>Pentapetalae</taxon>
        <taxon>asterids</taxon>
        <taxon>lamiids</taxon>
        <taxon>Boraginales</taxon>
        <taxon>Boraginaceae</taxon>
        <taxon>Boraginoideae</taxon>
        <taxon>Lithospermeae</taxon>
        <taxon>Lithospermum</taxon>
    </lineage>
</organism>
<reference evidence="2 3" key="1">
    <citation type="submission" date="2024-01" db="EMBL/GenBank/DDBJ databases">
        <title>The complete chloroplast genome sequence of Lithospermum erythrorhizon: insights into the phylogenetic relationship among Boraginaceae species and the maternal lineages of purple gromwells.</title>
        <authorList>
            <person name="Okada T."/>
            <person name="Watanabe K."/>
        </authorList>
    </citation>
    <scope>NUCLEOTIDE SEQUENCE [LARGE SCALE GENOMIC DNA]</scope>
</reference>
<comment type="caution">
    <text evidence="2">The sequence shown here is derived from an EMBL/GenBank/DDBJ whole genome shotgun (WGS) entry which is preliminary data.</text>
</comment>
<keyword evidence="3" id="KW-1185">Reference proteome</keyword>
<sequence>MIPPPSSLVIPMISGSPPQATEESQANDDVESQAEDATGVPVGQSSSLGKRPISSVPPKKPLFAKKKKKIAPPPSPPSETMDIIGGPILVEGSDSAPAAKLGYSANYLPLPYTLPGGLVINDSSDLQSNREVFMAVRLATGVNVQVGNCGEFPNR</sequence>
<evidence type="ECO:0000313" key="2">
    <source>
        <dbReference type="EMBL" id="GAA0140883.1"/>
    </source>
</evidence>
<dbReference type="AlphaFoldDB" id="A0AAV3NSY8"/>
<dbReference type="EMBL" id="BAABME010000228">
    <property type="protein sequence ID" value="GAA0140883.1"/>
    <property type="molecule type" value="Genomic_DNA"/>
</dbReference>
<feature type="region of interest" description="Disordered" evidence="1">
    <location>
        <begin position="1"/>
        <end position="85"/>
    </location>
</feature>
<proteinExistence type="predicted"/>
<name>A0AAV3NSY8_LITER</name>